<feature type="domain" description="Mandelate racemase/muconate lactonizing enzyme C-terminal" evidence="4">
    <location>
        <begin position="161"/>
        <end position="257"/>
    </location>
</feature>
<gene>
    <name evidence="5" type="ORF">GGD69_001054</name>
</gene>
<dbReference type="SMART" id="SM00922">
    <property type="entry name" value="MR_MLE"/>
    <property type="match status" value="1"/>
</dbReference>
<keyword evidence="3" id="KW-0460">Magnesium</keyword>
<reference evidence="5 6" key="1">
    <citation type="submission" date="2020-08" db="EMBL/GenBank/DDBJ databases">
        <title>Genomic Encyclopedia of Type Strains, Phase IV (KMG-V): Genome sequencing to study the core and pangenomes of soil and plant-associated prokaryotes.</title>
        <authorList>
            <person name="Whitman W."/>
        </authorList>
    </citation>
    <scope>NUCLEOTIDE SEQUENCE [LARGE SCALE GENOMIC DNA]</scope>
    <source>
        <strain evidence="5 6">SEMIA 4013</strain>
    </source>
</reference>
<sequence length="382" mass="41161">MTPLVAEPSALPLGTAPSPARVPVTALRVQAFRIPTDFPEADGTFAWDATTLVLVALDAGGQTGTGYTYSDASIVKLIHDTLGACVLDANAWDTGALWIRMQRQVRNLGRAGLAATAISAVDCALWDLKAKLLGVPLVQLLGARRTHVPIYGSGGFTTYDDKQLSEQVARWVGEDGCRWVKIKVGTHPEKDPARVETARLAIGDAGLFVDANGALSVKSALHYAQQFAAQGVEWFEEPVSSDDRAGLAALRERVPPAMEIAAGEYGYTLDDFRLLLETRAVDVLQADVSRCGGVTGFLQVAALCDAFHIPLSAHCAPALHLHVASAVPRLRHQEWFHDHVRIEAMLFEGAPQPSNGAIAPDMTRPGCGLEFRHRDAQRHLIQ</sequence>
<dbReference type="SFLD" id="SFLDG00179">
    <property type="entry name" value="mandelate_racemase"/>
    <property type="match status" value="1"/>
</dbReference>
<evidence type="ECO:0000259" key="4">
    <source>
        <dbReference type="SMART" id="SM00922"/>
    </source>
</evidence>
<dbReference type="AlphaFoldDB" id="A0AAW3UPT9"/>
<evidence type="ECO:0000256" key="1">
    <source>
        <dbReference type="ARBA" id="ARBA00001946"/>
    </source>
</evidence>
<dbReference type="CDD" id="cd03328">
    <property type="entry name" value="MR_like_3"/>
    <property type="match status" value="1"/>
</dbReference>
<keyword evidence="2" id="KW-0479">Metal-binding</keyword>
<proteinExistence type="predicted"/>
<dbReference type="GO" id="GO:0016052">
    <property type="term" value="P:carbohydrate catabolic process"/>
    <property type="evidence" value="ECO:0007669"/>
    <property type="project" value="TreeGrafter"/>
</dbReference>
<dbReference type="Gene3D" id="3.30.390.10">
    <property type="entry name" value="Enolase-like, N-terminal domain"/>
    <property type="match status" value="1"/>
</dbReference>
<dbReference type="Pfam" id="PF02746">
    <property type="entry name" value="MR_MLE_N"/>
    <property type="match status" value="1"/>
</dbReference>
<dbReference type="GO" id="GO:0009063">
    <property type="term" value="P:amino acid catabolic process"/>
    <property type="evidence" value="ECO:0007669"/>
    <property type="project" value="InterPro"/>
</dbReference>
<dbReference type="PROSITE" id="PS00908">
    <property type="entry name" value="MR_MLE_1"/>
    <property type="match status" value="1"/>
</dbReference>
<dbReference type="SFLD" id="SFLDS00001">
    <property type="entry name" value="Enolase"/>
    <property type="match status" value="1"/>
</dbReference>
<dbReference type="Pfam" id="PF13378">
    <property type="entry name" value="MR_MLE_C"/>
    <property type="match status" value="1"/>
</dbReference>
<accession>A0AAW3UPT9</accession>
<dbReference type="GO" id="GO:0016836">
    <property type="term" value="F:hydro-lyase activity"/>
    <property type="evidence" value="ECO:0007669"/>
    <property type="project" value="TreeGrafter"/>
</dbReference>
<dbReference type="InterPro" id="IPR013341">
    <property type="entry name" value="Mandelate_racemase_N_dom"/>
</dbReference>
<dbReference type="InterPro" id="IPR013342">
    <property type="entry name" value="Mandelate_racemase_C"/>
</dbReference>
<dbReference type="InterPro" id="IPR029017">
    <property type="entry name" value="Enolase-like_N"/>
</dbReference>
<protein>
    <submittedName>
        <fullName evidence="5">L-alanine-DL-glutamate epimerase-like enolase superfamily enzyme</fullName>
    </submittedName>
</protein>
<dbReference type="Gene3D" id="3.20.20.120">
    <property type="entry name" value="Enolase-like C-terminal domain"/>
    <property type="match status" value="1"/>
</dbReference>
<comment type="caution">
    <text evidence="5">The sequence shown here is derived from an EMBL/GenBank/DDBJ whole genome shotgun (WGS) entry which is preliminary data.</text>
</comment>
<evidence type="ECO:0000256" key="2">
    <source>
        <dbReference type="ARBA" id="ARBA00022723"/>
    </source>
</evidence>
<dbReference type="InterPro" id="IPR046945">
    <property type="entry name" value="RHMD-like"/>
</dbReference>
<dbReference type="InterPro" id="IPR018110">
    <property type="entry name" value="Mandel_Rmase/mucon_lact_enz_CS"/>
</dbReference>
<evidence type="ECO:0000313" key="5">
    <source>
        <dbReference type="EMBL" id="MBB6200208.1"/>
    </source>
</evidence>
<dbReference type="PANTHER" id="PTHR13794">
    <property type="entry name" value="ENOLASE SUPERFAMILY, MANDELATE RACEMASE"/>
    <property type="match status" value="1"/>
</dbReference>
<dbReference type="GO" id="GO:0000287">
    <property type="term" value="F:magnesium ion binding"/>
    <property type="evidence" value="ECO:0007669"/>
    <property type="project" value="TreeGrafter"/>
</dbReference>
<dbReference type="InterPro" id="IPR029065">
    <property type="entry name" value="Enolase_C-like"/>
</dbReference>
<dbReference type="RefSeq" id="WP_183796783.1">
    <property type="nucleotide sequence ID" value="NZ_JACIII010000002.1"/>
</dbReference>
<dbReference type="InterPro" id="IPR036849">
    <property type="entry name" value="Enolase-like_C_sf"/>
</dbReference>
<dbReference type="EMBL" id="JACIIK010000002">
    <property type="protein sequence ID" value="MBB6200208.1"/>
    <property type="molecule type" value="Genomic_DNA"/>
</dbReference>
<dbReference type="SUPFAM" id="SSF51604">
    <property type="entry name" value="Enolase C-terminal domain-like"/>
    <property type="match status" value="1"/>
</dbReference>
<dbReference type="PANTHER" id="PTHR13794:SF58">
    <property type="entry name" value="MITOCHONDRIAL ENOLASE SUPERFAMILY MEMBER 1"/>
    <property type="match status" value="1"/>
</dbReference>
<comment type="cofactor">
    <cofactor evidence="1">
        <name>Mg(2+)</name>
        <dbReference type="ChEBI" id="CHEBI:18420"/>
    </cofactor>
</comment>
<organism evidence="5 6">
    <name type="scientific">Paraburkholderia fungorum</name>
    <dbReference type="NCBI Taxonomy" id="134537"/>
    <lineage>
        <taxon>Bacteria</taxon>
        <taxon>Pseudomonadati</taxon>
        <taxon>Pseudomonadota</taxon>
        <taxon>Betaproteobacteria</taxon>
        <taxon>Burkholderiales</taxon>
        <taxon>Burkholderiaceae</taxon>
        <taxon>Paraburkholderia</taxon>
    </lineage>
</organism>
<dbReference type="SUPFAM" id="SSF54826">
    <property type="entry name" value="Enolase N-terminal domain-like"/>
    <property type="match status" value="1"/>
</dbReference>
<evidence type="ECO:0000256" key="3">
    <source>
        <dbReference type="ARBA" id="ARBA00022842"/>
    </source>
</evidence>
<name>A0AAW3UPT9_9BURK</name>
<dbReference type="Proteomes" id="UP000518681">
    <property type="component" value="Unassembled WGS sequence"/>
</dbReference>
<evidence type="ECO:0000313" key="6">
    <source>
        <dbReference type="Proteomes" id="UP000518681"/>
    </source>
</evidence>